<keyword evidence="1" id="KW-0812">Transmembrane</keyword>
<evidence type="ECO:0000313" key="3">
    <source>
        <dbReference type="Proteomes" id="UP001227126"/>
    </source>
</evidence>
<dbReference type="EMBL" id="JASNJE010000038">
    <property type="protein sequence ID" value="MDK3075461.1"/>
    <property type="molecule type" value="Genomic_DNA"/>
</dbReference>
<proteinExistence type="predicted"/>
<feature type="transmembrane region" description="Helical" evidence="1">
    <location>
        <begin position="18"/>
        <end position="36"/>
    </location>
</feature>
<evidence type="ECO:0008006" key="4">
    <source>
        <dbReference type="Google" id="ProtNLM"/>
    </source>
</evidence>
<keyword evidence="1" id="KW-1133">Transmembrane helix</keyword>
<comment type="caution">
    <text evidence="2">The sequence shown here is derived from an EMBL/GenBank/DDBJ whole genome shotgun (WGS) entry which is preliminary data.</text>
</comment>
<keyword evidence="1" id="KW-0472">Membrane</keyword>
<evidence type="ECO:0000313" key="2">
    <source>
        <dbReference type="EMBL" id="MDK3075461.1"/>
    </source>
</evidence>
<protein>
    <recommendedName>
        <fullName evidence="4">PH domain-containing protein</fullName>
    </recommendedName>
</protein>
<reference evidence="2 3" key="1">
    <citation type="submission" date="2023-05" db="EMBL/GenBank/DDBJ databases">
        <title>Sedimentitalea sp. nov. JM2-8.</title>
        <authorList>
            <person name="Huang J."/>
        </authorList>
    </citation>
    <scope>NUCLEOTIDE SEQUENCE [LARGE SCALE GENOMIC DNA]</scope>
    <source>
        <strain evidence="2 3">JM2-8</strain>
    </source>
</reference>
<gene>
    <name evidence="2" type="ORF">QO034_20510</name>
</gene>
<sequence>MENDEVLAVLEASPIRRGIGVATLVAMAALLFYSAATTASGPLWQAIAVVLGAASLWTADLFRRAAAGRVELTEGGLRDSRGETIVSMEDIVRLDRGAFAFKPSNGFTIRTRSPGTRVWRPGLWWRFGHRIGIGGVTPIAQSKAMAELLTQRIAERQDRDAAS</sequence>
<organism evidence="2 3">
    <name type="scientific">Sedimentitalea xiamensis</name>
    <dbReference type="NCBI Taxonomy" id="3050037"/>
    <lineage>
        <taxon>Bacteria</taxon>
        <taxon>Pseudomonadati</taxon>
        <taxon>Pseudomonadota</taxon>
        <taxon>Alphaproteobacteria</taxon>
        <taxon>Rhodobacterales</taxon>
        <taxon>Paracoccaceae</taxon>
        <taxon>Sedimentitalea</taxon>
    </lineage>
</organism>
<evidence type="ECO:0000256" key="1">
    <source>
        <dbReference type="SAM" id="Phobius"/>
    </source>
</evidence>
<accession>A0ABT7FJZ2</accession>
<dbReference type="RefSeq" id="WP_284487388.1">
    <property type="nucleotide sequence ID" value="NZ_JASNJE010000038.1"/>
</dbReference>
<dbReference type="Proteomes" id="UP001227126">
    <property type="component" value="Unassembled WGS sequence"/>
</dbReference>
<keyword evidence="3" id="KW-1185">Reference proteome</keyword>
<name>A0ABT7FJZ2_9RHOB</name>